<sequence>MMVHQTGATVQVPIYPLLQEGGTAGTVVPAMAGLISNQIMQHGAANVSVIGDSAGGNLALSAVEYMASQGSQVPSSMVLLSPWLDLGMTNPNIAFAQDPLLPFGPAQQIGKAWAGNLAVTDLMVSPLYGSLSGLPPTYVYAGSQEILAPDVLVLQQEAAAIGAPFNFVLAHGQIHDWVLLTLDGPRYLAQINQELGIAA</sequence>
<evidence type="ECO:0000313" key="3">
    <source>
        <dbReference type="EMBL" id="EUA87994.1"/>
    </source>
</evidence>
<proteinExistence type="predicted"/>
<accession>A0ABP3AAX6</accession>
<reference evidence="3 4" key="1">
    <citation type="submission" date="2014-01" db="EMBL/GenBank/DDBJ databases">
        <authorList>
            <person name="Dobos K."/>
            <person name="Lenaerts A."/>
            <person name="Ordway D."/>
            <person name="DeGroote M.A."/>
            <person name="Parker T."/>
            <person name="Sizemore C."/>
            <person name="Tallon L.J."/>
            <person name="Sadzewicz L.K."/>
            <person name="Sengamalay N."/>
            <person name="Fraser C.M."/>
            <person name="Hine E."/>
            <person name="Shefchek K.A."/>
            <person name="Das S.P."/>
            <person name="Tettelin H."/>
        </authorList>
    </citation>
    <scope>NUCLEOTIDE SEQUENCE [LARGE SCALE GENOMIC DNA]</scope>
    <source>
        <strain evidence="3 4">Harvey</strain>
    </source>
</reference>
<evidence type="ECO:0000313" key="4">
    <source>
        <dbReference type="Proteomes" id="UP000020681"/>
    </source>
</evidence>
<dbReference type="GO" id="GO:0016787">
    <property type="term" value="F:hydrolase activity"/>
    <property type="evidence" value="ECO:0007669"/>
    <property type="project" value="UniProtKB-KW"/>
</dbReference>
<dbReference type="PANTHER" id="PTHR48081:SF8">
    <property type="entry name" value="ALPHA_BETA HYDROLASE FOLD-3 DOMAIN-CONTAINING PROTEIN-RELATED"/>
    <property type="match status" value="1"/>
</dbReference>
<protein>
    <submittedName>
        <fullName evidence="3">Alpha/beta hydrolase fold family protein</fullName>
    </submittedName>
</protein>
<organism evidence="3 4">
    <name type="scientific">Mycobacterium ulcerans str. Harvey</name>
    <dbReference type="NCBI Taxonomy" id="1299332"/>
    <lineage>
        <taxon>Bacteria</taxon>
        <taxon>Bacillati</taxon>
        <taxon>Actinomycetota</taxon>
        <taxon>Actinomycetes</taxon>
        <taxon>Mycobacteriales</taxon>
        <taxon>Mycobacteriaceae</taxon>
        <taxon>Mycobacterium</taxon>
        <taxon>Mycobacterium ulcerans group</taxon>
    </lineage>
</organism>
<comment type="caution">
    <text evidence="3">The sequence shown here is derived from an EMBL/GenBank/DDBJ whole genome shotgun (WGS) entry which is preliminary data.</text>
</comment>
<dbReference type="Gene3D" id="3.40.50.1820">
    <property type="entry name" value="alpha/beta hydrolase"/>
    <property type="match status" value="1"/>
</dbReference>
<keyword evidence="4" id="KW-1185">Reference proteome</keyword>
<feature type="domain" description="Alpha/beta hydrolase fold-3" evidence="2">
    <location>
        <begin position="40"/>
        <end position="178"/>
    </location>
</feature>
<dbReference type="SUPFAM" id="SSF53474">
    <property type="entry name" value="alpha/beta-Hydrolases"/>
    <property type="match status" value="1"/>
</dbReference>
<dbReference type="InterPro" id="IPR029058">
    <property type="entry name" value="AB_hydrolase_fold"/>
</dbReference>
<dbReference type="EMBL" id="JAOL01000151">
    <property type="protein sequence ID" value="EUA87994.1"/>
    <property type="molecule type" value="Genomic_DNA"/>
</dbReference>
<dbReference type="Pfam" id="PF07859">
    <property type="entry name" value="Abhydrolase_3"/>
    <property type="match status" value="1"/>
</dbReference>
<dbReference type="InterPro" id="IPR050300">
    <property type="entry name" value="GDXG_lipolytic_enzyme"/>
</dbReference>
<dbReference type="Proteomes" id="UP000020681">
    <property type="component" value="Unassembled WGS sequence"/>
</dbReference>
<evidence type="ECO:0000259" key="2">
    <source>
        <dbReference type="Pfam" id="PF07859"/>
    </source>
</evidence>
<dbReference type="PANTHER" id="PTHR48081">
    <property type="entry name" value="AB HYDROLASE SUPERFAMILY PROTEIN C4A8.06C"/>
    <property type="match status" value="1"/>
</dbReference>
<evidence type="ECO:0000256" key="1">
    <source>
        <dbReference type="ARBA" id="ARBA00022801"/>
    </source>
</evidence>
<gene>
    <name evidence="3" type="ORF">I551_5589</name>
</gene>
<dbReference type="InterPro" id="IPR013094">
    <property type="entry name" value="AB_hydrolase_3"/>
</dbReference>
<keyword evidence="1 3" id="KW-0378">Hydrolase</keyword>
<name>A0ABP3AAX6_MYCUL</name>